<dbReference type="OrthoDB" id="9814204at2"/>
<evidence type="ECO:0000313" key="2">
    <source>
        <dbReference type="EMBL" id="RMA82608.1"/>
    </source>
</evidence>
<sequence>MKKWFLAVLVVILGSGTYYWQTIDRDVRSLILTFPTNKDLLFWTNEQRDYAFRALDKVPLLAKSRVIASGDNVLALPEGEPLALDVDVDAYMAAQRAAGMVIIHKGAVRYESYQNAFTADGRWTSFSVAKSFTSTLVGAAIEDGYIDSIDDNIAIYLPGLAGSVYDGVSIRQLLTMTSGVRWNEDYGDPESDVAKFNNHVPEPGVDTTISYMRSLEREAPAGEKWVYKTGETNLIGLLVSTATNKTLAEYLSEKIWAPFGMEADASWLLSSSGQEISGCCIQATVRDFARMGLFMLGGGEVQGESILPDGWIVNATTNQVGSDTAETGYGYQWWTLDNGAYMARGIFGQGIFIDPARNLVIASNGNWEVASDRTQIPERLAFYRAVQQAIDAEIAQ</sequence>
<dbReference type="Pfam" id="PF00144">
    <property type="entry name" value="Beta-lactamase"/>
    <property type="match status" value="1"/>
</dbReference>
<accession>A0A3M0AIR9</accession>
<dbReference type="SUPFAM" id="SSF56601">
    <property type="entry name" value="beta-lactamase/transpeptidase-like"/>
    <property type="match status" value="1"/>
</dbReference>
<dbReference type="Proteomes" id="UP000267187">
    <property type="component" value="Unassembled WGS sequence"/>
</dbReference>
<comment type="caution">
    <text evidence="2">The sequence shown here is derived from an EMBL/GenBank/DDBJ whole genome shotgun (WGS) entry which is preliminary data.</text>
</comment>
<feature type="domain" description="Beta-lactamase-related" evidence="1">
    <location>
        <begin position="88"/>
        <end position="368"/>
    </location>
</feature>
<reference evidence="2 3" key="1">
    <citation type="submission" date="2018-10" db="EMBL/GenBank/DDBJ databases">
        <title>Genomic Encyclopedia of Type Strains, Phase IV (KMG-IV): sequencing the most valuable type-strain genomes for metagenomic binning, comparative biology and taxonomic classification.</title>
        <authorList>
            <person name="Goeker M."/>
        </authorList>
    </citation>
    <scope>NUCLEOTIDE SEQUENCE [LARGE SCALE GENOMIC DNA]</scope>
    <source>
        <strain evidence="2 3">DSM 25080</strain>
    </source>
</reference>
<evidence type="ECO:0000313" key="3">
    <source>
        <dbReference type="Proteomes" id="UP000267187"/>
    </source>
</evidence>
<dbReference type="InterPro" id="IPR001466">
    <property type="entry name" value="Beta-lactam-related"/>
</dbReference>
<organism evidence="2 3">
    <name type="scientific">Umboniibacter marinipuniceus</name>
    <dbReference type="NCBI Taxonomy" id="569599"/>
    <lineage>
        <taxon>Bacteria</taxon>
        <taxon>Pseudomonadati</taxon>
        <taxon>Pseudomonadota</taxon>
        <taxon>Gammaproteobacteria</taxon>
        <taxon>Cellvibrionales</taxon>
        <taxon>Cellvibrionaceae</taxon>
        <taxon>Umboniibacter</taxon>
    </lineage>
</organism>
<gene>
    <name evidence="2" type="ORF">DFR27_0559</name>
</gene>
<dbReference type="InterPro" id="IPR050789">
    <property type="entry name" value="Diverse_Enzym_Activities"/>
</dbReference>
<protein>
    <submittedName>
        <fullName evidence="2">CubicO group peptidase (Beta-lactamase class C family)</fullName>
    </submittedName>
</protein>
<evidence type="ECO:0000259" key="1">
    <source>
        <dbReference type="Pfam" id="PF00144"/>
    </source>
</evidence>
<dbReference type="InterPro" id="IPR012338">
    <property type="entry name" value="Beta-lactam/transpept-like"/>
</dbReference>
<name>A0A3M0AIR9_9GAMM</name>
<dbReference type="PANTHER" id="PTHR43283">
    <property type="entry name" value="BETA-LACTAMASE-RELATED"/>
    <property type="match status" value="1"/>
</dbReference>
<dbReference type="PANTHER" id="PTHR43283:SF14">
    <property type="entry name" value="BLL8153 PROTEIN"/>
    <property type="match status" value="1"/>
</dbReference>
<keyword evidence="3" id="KW-1185">Reference proteome</keyword>
<dbReference type="Gene3D" id="3.40.710.10">
    <property type="entry name" value="DD-peptidase/beta-lactamase superfamily"/>
    <property type="match status" value="1"/>
</dbReference>
<proteinExistence type="predicted"/>
<dbReference type="AlphaFoldDB" id="A0A3M0AIR9"/>
<dbReference type="RefSeq" id="WP_121875931.1">
    <property type="nucleotide sequence ID" value="NZ_REFJ01000001.1"/>
</dbReference>
<dbReference type="EMBL" id="REFJ01000001">
    <property type="protein sequence ID" value="RMA82608.1"/>
    <property type="molecule type" value="Genomic_DNA"/>
</dbReference>